<proteinExistence type="predicted"/>
<dbReference type="AlphaFoldDB" id="A0A6C0F7H1"/>
<dbReference type="EMBL" id="MN739027">
    <property type="protein sequence ID" value="QHT35850.1"/>
    <property type="molecule type" value="Genomic_DNA"/>
</dbReference>
<evidence type="ECO:0000313" key="1">
    <source>
        <dbReference type="EMBL" id="QHT35850.1"/>
    </source>
</evidence>
<organism evidence="1">
    <name type="scientific">viral metagenome</name>
    <dbReference type="NCBI Taxonomy" id="1070528"/>
    <lineage>
        <taxon>unclassified sequences</taxon>
        <taxon>metagenomes</taxon>
        <taxon>organismal metagenomes</taxon>
    </lineage>
</organism>
<name>A0A6C0F7H1_9ZZZZ</name>
<accession>A0A6C0F7H1</accession>
<protein>
    <submittedName>
        <fullName evidence="1">Uncharacterized protein</fullName>
    </submittedName>
</protein>
<reference evidence="1" key="1">
    <citation type="journal article" date="2020" name="Nature">
        <title>Giant virus diversity and host interactions through global metagenomics.</title>
        <authorList>
            <person name="Schulz F."/>
            <person name="Roux S."/>
            <person name="Paez-Espino D."/>
            <person name="Jungbluth S."/>
            <person name="Walsh D.A."/>
            <person name="Denef V.J."/>
            <person name="McMahon K.D."/>
            <person name="Konstantinidis K.T."/>
            <person name="Eloe-Fadrosh E.A."/>
            <person name="Kyrpides N.C."/>
            <person name="Woyke T."/>
        </authorList>
    </citation>
    <scope>NUCLEOTIDE SEQUENCE</scope>
    <source>
        <strain evidence="1">GVMAG-M-3300009182-46</strain>
    </source>
</reference>
<sequence>MATHCKEKIVYPKTYALSSQVYLDLYNQCYRNIVVINLPPEGPLSRHVRRVQLKPLSQFKQPSACYRTNQCSLALTSLRQFMGGPFSSSIGSGCGGRGVCGGDLMTDDEIPYLISFLTANGYNVDTKITKMMFLSEVKPNENKLICYFTYVGKK</sequence>